<keyword evidence="3" id="KW-1185">Reference proteome</keyword>
<keyword evidence="1" id="KW-0732">Signal</keyword>
<evidence type="ECO:0000256" key="1">
    <source>
        <dbReference type="SAM" id="SignalP"/>
    </source>
</evidence>
<evidence type="ECO:0000313" key="2">
    <source>
        <dbReference type="EMBL" id="KAF7328357.1"/>
    </source>
</evidence>
<dbReference type="Proteomes" id="UP000620124">
    <property type="component" value="Unassembled WGS sequence"/>
</dbReference>
<comment type="caution">
    <text evidence="2">The sequence shown here is derived from an EMBL/GenBank/DDBJ whole genome shotgun (WGS) entry which is preliminary data.</text>
</comment>
<evidence type="ECO:0008006" key="4">
    <source>
        <dbReference type="Google" id="ProtNLM"/>
    </source>
</evidence>
<protein>
    <recommendedName>
        <fullName evidence="4">Cyanovirin-N domain-containing protein</fullName>
    </recommendedName>
</protein>
<dbReference type="OrthoDB" id="2992731at2759"/>
<dbReference type="EMBL" id="JACAZI010000036">
    <property type="protein sequence ID" value="KAF7328357.1"/>
    <property type="molecule type" value="Genomic_DNA"/>
</dbReference>
<feature type="signal peptide" evidence="1">
    <location>
        <begin position="1"/>
        <end position="19"/>
    </location>
</feature>
<sequence length="110" mass="11584">MHLSTSILCALALAGPALAAQISFFKENSCNGAPGAIEDGLVCNNCYHFDQAWGAINMNSGFPDDWIWYEFSSDACAPGDSLGAHEGLGCLPGARPIRSVFLKCNGNPGF</sequence>
<accession>A0A8H6U3X5</accession>
<feature type="chain" id="PRO_5034378573" description="Cyanovirin-N domain-containing protein" evidence="1">
    <location>
        <begin position="20"/>
        <end position="110"/>
    </location>
</feature>
<name>A0A8H6U3X5_9AGAR</name>
<reference evidence="2" key="1">
    <citation type="submission" date="2020-05" db="EMBL/GenBank/DDBJ databases">
        <title>Mycena genomes resolve the evolution of fungal bioluminescence.</title>
        <authorList>
            <person name="Tsai I.J."/>
        </authorList>
    </citation>
    <scope>NUCLEOTIDE SEQUENCE</scope>
    <source>
        <strain evidence="2">CCC161011</strain>
    </source>
</reference>
<dbReference type="AlphaFoldDB" id="A0A8H6U3X5"/>
<gene>
    <name evidence="2" type="ORF">MVEN_02551200</name>
</gene>
<evidence type="ECO:0000313" key="3">
    <source>
        <dbReference type="Proteomes" id="UP000620124"/>
    </source>
</evidence>
<proteinExistence type="predicted"/>
<organism evidence="2 3">
    <name type="scientific">Mycena venus</name>
    <dbReference type="NCBI Taxonomy" id="2733690"/>
    <lineage>
        <taxon>Eukaryota</taxon>
        <taxon>Fungi</taxon>
        <taxon>Dikarya</taxon>
        <taxon>Basidiomycota</taxon>
        <taxon>Agaricomycotina</taxon>
        <taxon>Agaricomycetes</taxon>
        <taxon>Agaricomycetidae</taxon>
        <taxon>Agaricales</taxon>
        <taxon>Marasmiineae</taxon>
        <taxon>Mycenaceae</taxon>
        <taxon>Mycena</taxon>
    </lineage>
</organism>